<name>A0ABW0FZZ9_9PROT</name>
<dbReference type="Proteomes" id="UP001596166">
    <property type="component" value="Unassembled WGS sequence"/>
</dbReference>
<feature type="region of interest" description="Disordered" evidence="1">
    <location>
        <begin position="48"/>
        <end position="93"/>
    </location>
</feature>
<accession>A0ABW0FZZ9</accession>
<feature type="compositionally biased region" description="Polar residues" evidence="1">
    <location>
        <begin position="52"/>
        <end position="88"/>
    </location>
</feature>
<comment type="caution">
    <text evidence="2">The sequence shown here is derived from an EMBL/GenBank/DDBJ whole genome shotgun (WGS) entry which is preliminary data.</text>
</comment>
<protein>
    <submittedName>
        <fullName evidence="2">Uncharacterized protein</fullName>
    </submittedName>
</protein>
<organism evidence="2 3">
    <name type="scientific">Azospirillum himalayense</name>
    <dbReference type="NCBI Taxonomy" id="654847"/>
    <lineage>
        <taxon>Bacteria</taxon>
        <taxon>Pseudomonadati</taxon>
        <taxon>Pseudomonadota</taxon>
        <taxon>Alphaproteobacteria</taxon>
        <taxon>Rhodospirillales</taxon>
        <taxon>Azospirillaceae</taxon>
        <taxon>Azospirillum</taxon>
    </lineage>
</organism>
<dbReference type="EMBL" id="JBHSLC010000007">
    <property type="protein sequence ID" value="MFC5354390.1"/>
    <property type="molecule type" value="Genomic_DNA"/>
</dbReference>
<evidence type="ECO:0000313" key="2">
    <source>
        <dbReference type="EMBL" id="MFC5354390.1"/>
    </source>
</evidence>
<evidence type="ECO:0000313" key="3">
    <source>
        <dbReference type="Proteomes" id="UP001596166"/>
    </source>
</evidence>
<evidence type="ECO:0000256" key="1">
    <source>
        <dbReference type="SAM" id="MobiDB-lite"/>
    </source>
</evidence>
<sequence length="135" mass="14835">MGDDLRIALHVLPPCGLSVESRRFWNDHAPFVEPWQPAERQSTKQILIPSPDHSSQLRVNIKNDSGSTGKLAQRHQNNPAKFDNSISPSRAHETSFLENLEALGAASANSYGGKKDTREPGTGRASAHHQCSQRS</sequence>
<reference evidence="3" key="1">
    <citation type="journal article" date="2019" name="Int. J. Syst. Evol. Microbiol.">
        <title>The Global Catalogue of Microorganisms (GCM) 10K type strain sequencing project: providing services to taxonomists for standard genome sequencing and annotation.</title>
        <authorList>
            <consortium name="The Broad Institute Genomics Platform"/>
            <consortium name="The Broad Institute Genome Sequencing Center for Infectious Disease"/>
            <person name="Wu L."/>
            <person name="Ma J."/>
        </authorList>
    </citation>
    <scope>NUCLEOTIDE SEQUENCE [LARGE SCALE GENOMIC DNA]</scope>
    <source>
        <strain evidence="3">CCUG 58760</strain>
    </source>
</reference>
<gene>
    <name evidence="2" type="ORF">ACFPMG_05155</name>
</gene>
<keyword evidence="3" id="KW-1185">Reference proteome</keyword>
<proteinExistence type="predicted"/>
<feature type="region of interest" description="Disordered" evidence="1">
    <location>
        <begin position="106"/>
        <end position="135"/>
    </location>
</feature>